<gene>
    <name evidence="3" type="ORF">ACFFNY_11790</name>
</gene>
<dbReference type="EMBL" id="JBHMAG010000009">
    <property type="protein sequence ID" value="MFB9752239.1"/>
    <property type="molecule type" value="Genomic_DNA"/>
</dbReference>
<dbReference type="InterPro" id="IPR008979">
    <property type="entry name" value="Galactose-bd-like_sf"/>
</dbReference>
<dbReference type="InterPro" id="IPR006584">
    <property type="entry name" value="Cellulose-bd_IV"/>
</dbReference>
<dbReference type="Proteomes" id="UP001589619">
    <property type="component" value="Unassembled WGS sequence"/>
</dbReference>
<dbReference type="Pfam" id="PF12708">
    <property type="entry name" value="Pect-lyase_RHGA_epim"/>
    <property type="match status" value="1"/>
</dbReference>
<dbReference type="InterPro" id="IPR005084">
    <property type="entry name" value="CBM6"/>
</dbReference>
<name>A0ABV5VVB1_9BACL</name>
<dbReference type="InterPro" id="IPR012334">
    <property type="entry name" value="Pectin_lyas_fold"/>
</dbReference>
<dbReference type="Gene3D" id="2.60.120.260">
    <property type="entry name" value="Galactose-binding domain-like"/>
    <property type="match status" value="1"/>
</dbReference>
<protein>
    <submittedName>
        <fullName evidence="3">Carbohydrate-binding protein</fullName>
    </submittedName>
</protein>
<dbReference type="InterPro" id="IPR006626">
    <property type="entry name" value="PbH1"/>
</dbReference>
<evidence type="ECO:0000256" key="1">
    <source>
        <dbReference type="ARBA" id="ARBA00022729"/>
    </source>
</evidence>
<dbReference type="Gene3D" id="3.30.1920.20">
    <property type="match status" value="1"/>
</dbReference>
<dbReference type="PROSITE" id="PS51175">
    <property type="entry name" value="CBM6"/>
    <property type="match status" value="1"/>
</dbReference>
<dbReference type="Gene3D" id="2.160.20.10">
    <property type="entry name" value="Single-stranded right-handed beta-helix, Pectin lyase-like"/>
    <property type="match status" value="1"/>
</dbReference>
<keyword evidence="1" id="KW-0732">Signal</keyword>
<dbReference type="RefSeq" id="WP_344911107.1">
    <property type="nucleotide sequence ID" value="NZ_BAAAYO010000010.1"/>
</dbReference>
<evidence type="ECO:0000313" key="4">
    <source>
        <dbReference type="Proteomes" id="UP001589619"/>
    </source>
</evidence>
<sequence length="1015" mass="109299">MNKLHRMFAPVSQFLVMVLVMASIGGLFAVSYPAPAAYADSPSGSPASAFATIQAESYAEATYAKIIGTYIGDLRGGNWIKYSQIDFDTGAKDAVFRIGLPPSAAGNKIEIRLDGPTGPLIGTLRTRSTGAYGTFAEQAVAVSGATGVHDVYLVLIGGTGIGNLDWFKFNREYSRTDTVAPVTTAAVQGEWNGSHYVSAVTVTLSAYDDYRGVASTVYSLNEGATWQAYTQPIEVAQEGSLELLYRSVDYAGNEETSHRLPLVLSGLPSPVVFWAANRLEPGDAGMLTGEYMAAAASVKLYRLHDDPVIGKAPLYVKQPKPGASLAADDNPRSVEPVWEEAQAISLAIQQKTQQSLKFVLPDTLARGVYAVVPVVYGKTVRPVYLNAPEVTWAQGDQGTSGTPGGWMRLFGQNIAGKDGTPPQVVLEAVYGGPLLRLAADRAYDDYSAEVRLPADLEEGDYRVYVHNGSGGETAWSPPVKFRVAAKEVWLQTVFNVKDYGAKGDGAFNDTAAVRDALRAVRAAGGGILYFPRGRYHLSNTLELPAYTVMRGESRELTQVFWSPYVWDLGELPAAMIKGTHHFAIEDISFNTSRTGNFIVSDIKVPEAGHIAIKRIRIRANPFVGHLTTEKHKLLGDEIGASLFDLLKLGGENVQIVDSDLYGPNRPFSLNSVKGAYVKGNTFYNGYAGWWSIGGPDGVIFEDNRIVSADMTSAGGGANNLGYYKTQNVYFARNTIERTPGNDREPITTDGGGGVYHGKLQSVAGNTLVLPNGGKDASWVANTWIGAGVFILSGKGAGQYREIVSHTKDTIVLDSAFEVSPDAVSLVSITSLSRNGYYVGNTFEDTGTFQFYGTAVHVVVDGNHMSRGNGFHGWGRFVYGGFQPNWYVDYVNNRIDEGNYYHWYGAGDRWSGMAFLRISAQGDDTLNLGTMVRRNRLSENSFISVLGGTPASSLKDAIVSDNTVTDSEKGIEVSGGVSGILLHGNRFENVVKPLTVAPQLLDSGRVKIVEPSGGGQ</sequence>
<organism evidence="3 4">
    <name type="scientific">Paenibacillus hodogayensis</name>
    <dbReference type="NCBI Taxonomy" id="279208"/>
    <lineage>
        <taxon>Bacteria</taxon>
        <taxon>Bacillati</taxon>
        <taxon>Bacillota</taxon>
        <taxon>Bacilli</taxon>
        <taxon>Bacillales</taxon>
        <taxon>Paenibacillaceae</taxon>
        <taxon>Paenibacillus</taxon>
    </lineage>
</organism>
<dbReference type="SMART" id="SM00710">
    <property type="entry name" value="PbH1"/>
    <property type="match status" value="7"/>
</dbReference>
<keyword evidence="4" id="KW-1185">Reference proteome</keyword>
<dbReference type="SUPFAM" id="SSF51126">
    <property type="entry name" value="Pectin lyase-like"/>
    <property type="match status" value="1"/>
</dbReference>
<proteinExistence type="predicted"/>
<dbReference type="SUPFAM" id="SSF49785">
    <property type="entry name" value="Galactose-binding domain-like"/>
    <property type="match status" value="1"/>
</dbReference>
<dbReference type="CDD" id="cd04084">
    <property type="entry name" value="CBM6_xylanase-like"/>
    <property type="match status" value="1"/>
</dbReference>
<dbReference type="InterPro" id="IPR058094">
    <property type="entry name" value="Ig-like_OmpL47-like"/>
</dbReference>
<feature type="domain" description="CBM6" evidence="2">
    <location>
        <begin position="30"/>
        <end position="170"/>
    </location>
</feature>
<dbReference type="SMART" id="SM00606">
    <property type="entry name" value="CBD_IV"/>
    <property type="match status" value="1"/>
</dbReference>
<dbReference type="Pfam" id="PF03422">
    <property type="entry name" value="CBM_6"/>
    <property type="match status" value="1"/>
</dbReference>
<dbReference type="NCBIfam" id="NF047446">
    <property type="entry name" value="barrel_OmpL47"/>
    <property type="match status" value="1"/>
</dbReference>
<accession>A0ABV5VVB1</accession>
<comment type="caution">
    <text evidence="3">The sequence shown here is derived from an EMBL/GenBank/DDBJ whole genome shotgun (WGS) entry which is preliminary data.</text>
</comment>
<reference evidence="3 4" key="1">
    <citation type="submission" date="2024-09" db="EMBL/GenBank/DDBJ databases">
        <authorList>
            <person name="Sun Q."/>
            <person name="Mori K."/>
        </authorList>
    </citation>
    <scope>NUCLEOTIDE SEQUENCE [LARGE SCALE GENOMIC DNA]</scope>
    <source>
        <strain evidence="3 4">JCM 12520</strain>
    </source>
</reference>
<dbReference type="InterPro" id="IPR011050">
    <property type="entry name" value="Pectin_lyase_fold/virulence"/>
</dbReference>
<evidence type="ECO:0000259" key="2">
    <source>
        <dbReference type="PROSITE" id="PS51175"/>
    </source>
</evidence>
<evidence type="ECO:0000313" key="3">
    <source>
        <dbReference type="EMBL" id="MFB9752239.1"/>
    </source>
</evidence>
<dbReference type="InterPro" id="IPR024535">
    <property type="entry name" value="RHGA/B-epi-like_pectate_lyase"/>
</dbReference>